<feature type="compositionally biased region" description="Basic and acidic residues" evidence="1">
    <location>
        <begin position="123"/>
        <end position="132"/>
    </location>
</feature>
<organism evidence="2 3">
    <name type="scientific">Anaerohalosphaera lusitana</name>
    <dbReference type="NCBI Taxonomy" id="1936003"/>
    <lineage>
        <taxon>Bacteria</taxon>
        <taxon>Pseudomonadati</taxon>
        <taxon>Planctomycetota</taxon>
        <taxon>Phycisphaerae</taxon>
        <taxon>Sedimentisphaerales</taxon>
        <taxon>Anaerohalosphaeraceae</taxon>
        <taxon>Anaerohalosphaera</taxon>
    </lineage>
</organism>
<keyword evidence="3" id="KW-1185">Reference proteome</keyword>
<gene>
    <name evidence="2" type="ORF">STSP2_00387</name>
</gene>
<accession>A0A1U9NHL9</accession>
<dbReference type="EMBL" id="CP019791">
    <property type="protein sequence ID" value="AQT67244.1"/>
    <property type="molecule type" value="Genomic_DNA"/>
</dbReference>
<feature type="compositionally biased region" description="Basic residues" evidence="1">
    <location>
        <begin position="133"/>
        <end position="149"/>
    </location>
</feature>
<dbReference type="AlphaFoldDB" id="A0A1U9NHL9"/>
<sequence length="149" mass="17337">MTKGLNNLVDNGLLELAMYYRPGDKYAFCFYVQTSGRVPVKNLLEDLNRTGKLHESESKGWGGKNVVARLFRTIGNLAQGKVVSRSFYKKLDKTLWQFTCYDIRFLAFHDGNAIVLVSGFEKKTQETPEKEKKKARKRHKEYLKRKRQL</sequence>
<reference evidence="3" key="1">
    <citation type="submission" date="2017-02" db="EMBL/GenBank/DDBJ databases">
        <title>Comparative genomics and description of representatives of a novel lineage of planctomycetes thriving in anoxic sediments.</title>
        <authorList>
            <person name="Spring S."/>
            <person name="Bunk B."/>
            <person name="Sproer C."/>
        </authorList>
    </citation>
    <scope>NUCLEOTIDE SEQUENCE [LARGE SCALE GENOMIC DNA]</scope>
    <source>
        <strain evidence="3">ST-NAGAB-D1</strain>
    </source>
</reference>
<dbReference type="STRING" id="1936003.STSP2_00387"/>
<dbReference type="Pfam" id="PF05973">
    <property type="entry name" value="Gp49"/>
    <property type="match status" value="1"/>
</dbReference>
<name>A0A1U9NHL9_9BACT</name>
<dbReference type="KEGG" id="alus:STSP2_00387"/>
<dbReference type="InterPro" id="IPR009241">
    <property type="entry name" value="HigB-like"/>
</dbReference>
<evidence type="ECO:0000256" key="1">
    <source>
        <dbReference type="SAM" id="MobiDB-lite"/>
    </source>
</evidence>
<dbReference type="Proteomes" id="UP000189674">
    <property type="component" value="Chromosome"/>
</dbReference>
<evidence type="ECO:0000313" key="3">
    <source>
        <dbReference type="Proteomes" id="UP000189674"/>
    </source>
</evidence>
<protein>
    <submittedName>
        <fullName evidence="2">Phage-related protein</fullName>
    </submittedName>
</protein>
<dbReference type="RefSeq" id="WP_146659335.1">
    <property type="nucleotide sequence ID" value="NZ_CP019791.1"/>
</dbReference>
<evidence type="ECO:0000313" key="2">
    <source>
        <dbReference type="EMBL" id="AQT67244.1"/>
    </source>
</evidence>
<feature type="region of interest" description="Disordered" evidence="1">
    <location>
        <begin position="123"/>
        <end position="149"/>
    </location>
</feature>
<proteinExistence type="predicted"/>